<organism evidence="1">
    <name type="scientific">Arundo donax</name>
    <name type="common">Giant reed</name>
    <name type="synonym">Donax arundinaceus</name>
    <dbReference type="NCBI Taxonomy" id="35708"/>
    <lineage>
        <taxon>Eukaryota</taxon>
        <taxon>Viridiplantae</taxon>
        <taxon>Streptophyta</taxon>
        <taxon>Embryophyta</taxon>
        <taxon>Tracheophyta</taxon>
        <taxon>Spermatophyta</taxon>
        <taxon>Magnoliopsida</taxon>
        <taxon>Liliopsida</taxon>
        <taxon>Poales</taxon>
        <taxon>Poaceae</taxon>
        <taxon>PACMAD clade</taxon>
        <taxon>Arundinoideae</taxon>
        <taxon>Arundineae</taxon>
        <taxon>Arundo</taxon>
    </lineage>
</organism>
<protein>
    <submittedName>
        <fullName evidence="1">Uncharacterized protein</fullName>
    </submittedName>
</protein>
<evidence type="ECO:0000313" key="1">
    <source>
        <dbReference type="EMBL" id="JAD74011.1"/>
    </source>
</evidence>
<reference evidence="1" key="1">
    <citation type="submission" date="2014-09" db="EMBL/GenBank/DDBJ databases">
        <authorList>
            <person name="Magalhaes I.L.F."/>
            <person name="Oliveira U."/>
            <person name="Santos F.R."/>
            <person name="Vidigal T.H.D.A."/>
            <person name="Brescovit A.D."/>
            <person name="Santos A.J."/>
        </authorList>
    </citation>
    <scope>NUCLEOTIDE SEQUENCE</scope>
    <source>
        <tissue evidence="1">Shoot tissue taken approximately 20 cm above the soil surface</tissue>
    </source>
</reference>
<sequence length="14" mass="1574">MRKAFSGELLTCCD</sequence>
<name>A0A0A9CEM0_ARUDO</name>
<dbReference type="EMBL" id="GBRH01223884">
    <property type="protein sequence ID" value="JAD74011.1"/>
    <property type="molecule type" value="Transcribed_RNA"/>
</dbReference>
<reference evidence="1" key="2">
    <citation type="journal article" date="2015" name="Data Brief">
        <title>Shoot transcriptome of the giant reed, Arundo donax.</title>
        <authorList>
            <person name="Barrero R.A."/>
            <person name="Guerrero F.D."/>
            <person name="Moolhuijzen P."/>
            <person name="Goolsby J.A."/>
            <person name="Tidwell J."/>
            <person name="Bellgard S.E."/>
            <person name="Bellgard M.I."/>
        </authorList>
    </citation>
    <scope>NUCLEOTIDE SEQUENCE</scope>
    <source>
        <tissue evidence="1">Shoot tissue taken approximately 20 cm above the soil surface</tissue>
    </source>
</reference>
<proteinExistence type="predicted"/>
<accession>A0A0A9CEM0</accession>